<keyword evidence="11 12" id="KW-0511">Multifunctional enzyme</keyword>
<dbReference type="GO" id="GO:0004488">
    <property type="term" value="F:methylenetetrahydrofolate dehydrogenase (NADP+) activity"/>
    <property type="evidence" value="ECO:0007669"/>
    <property type="project" value="UniProtKB-UniRule"/>
</dbReference>
<dbReference type="InterPro" id="IPR036291">
    <property type="entry name" value="NAD(P)-bd_dom_sf"/>
</dbReference>
<dbReference type="EC" id="1.5.1.5" evidence="12"/>
<evidence type="ECO:0000256" key="5">
    <source>
        <dbReference type="ARBA" id="ARBA00022755"/>
    </source>
</evidence>
<feature type="binding site" evidence="12">
    <location>
        <position position="226"/>
    </location>
    <ligand>
        <name>NADP(+)</name>
        <dbReference type="ChEBI" id="CHEBI:58349"/>
    </ligand>
</feature>
<evidence type="ECO:0000259" key="13">
    <source>
        <dbReference type="Pfam" id="PF00763"/>
    </source>
</evidence>
<name>A0A934V3K0_9PROT</name>
<dbReference type="PRINTS" id="PR00085">
    <property type="entry name" value="THFDHDRGNASE"/>
</dbReference>
<evidence type="ECO:0000256" key="12">
    <source>
        <dbReference type="HAMAP-Rule" id="MF_01576"/>
    </source>
</evidence>
<dbReference type="Pfam" id="PF00763">
    <property type="entry name" value="THF_DHG_CYH"/>
    <property type="match status" value="1"/>
</dbReference>
<evidence type="ECO:0000256" key="8">
    <source>
        <dbReference type="ARBA" id="ARBA00023002"/>
    </source>
</evidence>
<organism evidence="15 16">
    <name type="scientific">Rhodovibrio salinarum</name>
    <dbReference type="NCBI Taxonomy" id="1087"/>
    <lineage>
        <taxon>Bacteria</taxon>
        <taxon>Pseudomonadati</taxon>
        <taxon>Pseudomonadota</taxon>
        <taxon>Alphaproteobacteria</taxon>
        <taxon>Rhodospirillales</taxon>
        <taxon>Rhodovibrionaceae</taxon>
        <taxon>Rhodovibrio</taxon>
    </lineage>
</organism>
<protein>
    <recommendedName>
        <fullName evidence="12">Bifunctional protein FolD</fullName>
    </recommendedName>
    <domain>
        <recommendedName>
            <fullName evidence="12">Methylenetetrahydrofolate dehydrogenase</fullName>
            <ecNumber evidence="12">1.5.1.5</ecNumber>
        </recommendedName>
    </domain>
    <domain>
        <recommendedName>
            <fullName evidence="12">Methenyltetrahydrofolate cyclohydrolase</fullName>
            <ecNumber evidence="12">3.5.4.9</ecNumber>
        </recommendedName>
    </domain>
</protein>
<comment type="caution">
    <text evidence="12">Lacks conserved residue(s) required for the propagation of feature annotation.</text>
</comment>
<keyword evidence="6 12" id="KW-0378">Hydrolase</keyword>
<dbReference type="InterPro" id="IPR046346">
    <property type="entry name" value="Aminoacid_DH-like_N_sf"/>
</dbReference>
<dbReference type="HAMAP" id="MF_01576">
    <property type="entry name" value="THF_DHG_CYH"/>
    <property type="match status" value="1"/>
</dbReference>
<evidence type="ECO:0000256" key="3">
    <source>
        <dbReference type="ARBA" id="ARBA00022563"/>
    </source>
</evidence>
<dbReference type="PANTHER" id="PTHR48099:SF5">
    <property type="entry name" value="C-1-TETRAHYDROFOLATE SYNTHASE, CYTOPLASMIC"/>
    <property type="match status" value="1"/>
</dbReference>
<dbReference type="AlphaFoldDB" id="A0A934V3K0"/>
<gene>
    <name evidence="12" type="primary">folD</name>
    <name evidence="15" type="ORF">CKO21_18945</name>
</gene>
<comment type="catalytic activity">
    <reaction evidence="12">
        <text>(6R)-5,10-methenyltetrahydrofolate + H2O = (6R)-10-formyltetrahydrofolate + H(+)</text>
        <dbReference type="Rhea" id="RHEA:23700"/>
        <dbReference type="ChEBI" id="CHEBI:15377"/>
        <dbReference type="ChEBI" id="CHEBI:15378"/>
        <dbReference type="ChEBI" id="CHEBI:57455"/>
        <dbReference type="ChEBI" id="CHEBI:195366"/>
        <dbReference type="EC" id="3.5.4.9"/>
    </reaction>
</comment>
<keyword evidence="3 12" id="KW-0554">One-carbon metabolism</keyword>
<comment type="caution">
    <text evidence="15">The sequence shown here is derived from an EMBL/GenBank/DDBJ whole genome shotgun (WGS) entry which is preliminary data.</text>
</comment>
<dbReference type="PANTHER" id="PTHR48099">
    <property type="entry name" value="C-1-TETRAHYDROFOLATE SYNTHASE, CYTOPLASMIC-RELATED"/>
    <property type="match status" value="1"/>
</dbReference>
<evidence type="ECO:0000259" key="14">
    <source>
        <dbReference type="Pfam" id="PF02882"/>
    </source>
</evidence>
<dbReference type="SUPFAM" id="SSF53223">
    <property type="entry name" value="Aminoacid dehydrogenase-like, N-terminal domain"/>
    <property type="match status" value="1"/>
</dbReference>
<dbReference type="FunFam" id="3.40.50.720:FF:000006">
    <property type="entry name" value="Bifunctional protein FolD"/>
    <property type="match status" value="1"/>
</dbReference>
<evidence type="ECO:0000256" key="1">
    <source>
        <dbReference type="ARBA" id="ARBA00004777"/>
    </source>
</evidence>
<dbReference type="GO" id="GO:0009086">
    <property type="term" value="P:methionine biosynthetic process"/>
    <property type="evidence" value="ECO:0007669"/>
    <property type="project" value="UniProtKB-KW"/>
</dbReference>
<reference evidence="15" key="1">
    <citation type="submission" date="2017-08" db="EMBL/GenBank/DDBJ databases">
        <authorList>
            <person name="Imhoff J.F."/>
            <person name="Rahn T."/>
            <person name="Kuenzel S."/>
            <person name="Neulinger S.C."/>
        </authorList>
    </citation>
    <scope>NUCLEOTIDE SEQUENCE</scope>
    <source>
        <strain evidence="15">DSM 9154</strain>
    </source>
</reference>
<evidence type="ECO:0000256" key="2">
    <source>
        <dbReference type="ARBA" id="ARBA00011738"/>
    </source>
</evidence>
<dbReference type="GO" id="GO:0005829">
    <property type="term" value="C:cytosol"/>
    <property type="evidence" value="ECO:0007669"/>
    <property type="project" value="TreeGrafter"/>
</dbReference>
<dbReference type="Proteomes" id="UP000778970">
    <property type="component" value="Unassembled WGS sequence"/>
</dbReference>
<evidence type="ECO:0000256" key="7">
    <source>
        <dbReference type="ARBA" id="ARBA00022857"/>
    </source>
</evidence>
<evidence type="ECO:0000256" key="6">
    <source>
        <dbReference type="ARBA" id="ARBA00022801"/>
    </source>
</evidence>
<keyword evidence="16" id="KW-1185">Reference proteome</keyword>
<evidence type="ECO:0000313" key="16">
    <source>
        <dbReference type="Proteomes" id="UP000778970"/>
    </source>
</evidence>
<evidence type="ECO:0000256" key="4">
    <source>
        <dbReference type="ARBA" id="ARBA00022605"/>
    </source>
</evidence>
<comment type="subunit">
    <text evidence="2 12">Homodimer.</text>
</comment>
<dbReference type="Gene3D" id="3.40.50.720">
    <property type="entry name" value="NAD(P)-binding Rossmann-like Domain"/>
    <property type="match status" value="1"/>
</dbReference>
<comment type="function">
    <text evidence="12">Catalyzes the oxidation of 5,10-methylenetetrahydrofolate to 5,10-methenyltetrahydrofolate and then the hydrolysis of 5,10-methenyltetrahydrofolate to 10-formyltetrahydrofolate.</text>
</comment>
<keyword evidence="7 12" id="KW-0521">NADP</keyword>
<keyword evidence="10 12" id="KW-0486">Methionine biosynthesis</keyword>
<reference evidence="15" key="2">
    <citation type="journal article" date="2020" name="Microorganisms">
        <title>Osmotic Adaptation and Compatible Solute Biosynthesis of Phototrophic Bacteria as Revealed from Genome Analyses.</title>
        <authorList>
            <person name="Imhoff J.F."/>
            <person name="Rahn T."/>
            <person name="Kunzel S."/>
            <person name="Keller A."/>
            <person name="Neulinger S.C."/>
        </authorList>
    </citation>
    <scope>NUCLEOTIDE SEQUENCE</scope>
    <source>
        <strain evidence="15">DSM 9154</strain>
    </source>
</reference>
<comment type="pathway">
    <text evidence="1 12">One-carbon metabolism; tetrahydrofolate interconversion.</text>
</comment>
<evidence type="ECO:0000256" key="9">
    <source>
        <dbReference type="ARBA" id="ARBA00023102"/>
    </source>
</evidence>
<evidence type="ECO:0000256" key="11">
    <source>
        <dbReference type="ARBA" id="ARBA00023268"/>
    </source>
</evidence>
<keyword evidence="5 12" id="KW-0658">Purine biosynthesis</keyword>
<dbReference type="GO" id="GO:0004477">
    <property type="term" value="F:methenyltetrahydrofolate cyclohydrolase activity"/>
    <property type="evidence" value="ECO:0007669"/>
    <property type="project" value="UniProtKB-UniRule"/>
</dbReference>
<comment type="catalytic activity">
    <reaction evidence="12">
        <text>(6R)-5,10-methylene-5,6,7,8-tetrahydrofolate + NADP(+) = (6R)-5,10-methenyltetrahydrofolate + NADPH</text>
        <dbReference type="Rhea" id="RHEA:22812"/>
        <dbReference type="ChEBI" id="CHEBI:15636"/>
        <dbReference type="ChEBI" id="CHEBI:57455"/>
        <dbReference type="ChEBI" id="CHEBI:57783"/>
        <dbReference type="ChEBI" id="CHEBI:58349"/>
        <dbReference type="EC" id="1.5.1.5"/>
    </reaction>
</comment>
<dbReference type="InterPro" id="IPR020630">
    <property type="entry name" value="THF_DH/CycHdrlase_cat_dom"/>
</dbReference>
<accession>A0A934V3K0</accession>
<keyword evidence="8 12" id="KW-0560">Oxidoreductase</keyword>
<keyword evidence="4 12" id="KW-0028">Amino-acid biosynthesis</keyword>
<dbReference type="Gene3D" id="3.40.50.10860">
    <property type="entry name" value="Leucine Dehydrogenase, chain A, domain 1"/>
    <property type="match status" value="1"/>
</dbReference>
<keyword evidence="9 12" id="KW-0368">Histidine biosynthesis</keyword>
<evidence type="ECO:0000313" key="15">
    <source>
        <dbReference type="EMBL" id="MBK1699329.1"/>
    </source>
</evidence>
<dbReference type="EC" id="3.5.4.9" evidence="12"/>
<dbReference type="Pfam" id="PF02882">
    <property type="entry name" value="THF_DHG_CYH_C"/>
    <property type="match status" value="1"/>
</dbReference>
<dbReference type="GO" id="GO:0006164">
    <property type="term" value="P:purine nucleotide biosynthetic process"/>
    <property type="evidence" value="ECO:0007669"/>
    <property type="project" value="UniProtKB-KW"/>
</dbReference>
<dbReference type="GO" id="GO:0000105">
    <property type="term" value="P:L-histidine biosynthetic process"/>
    <property type="evidence" value="ECO:0007669"/>
    <property type="project" value="UniProtKB-KW"/>
</dbReference>
<feature type="binding site" evidence="12">
    <location>
        <begin position="160"/>
        <end position="162"/>
    </location>
    <ligand>
        <name>NADP(+)</name>
        <dbReference type="ChEBI" id="CHEBI:58349"/>
    </ligand>
</feature>
<dbReference type="SUPFAM" id="SSF51735">
    <property type="entry name" value="NAD(P)-binding Rossmann-fold domains"/>
    <property type="match status" value="1"/>
</dbReference>
<dbReference type="InterPro" id="IPR000672">
    <property type="entry name" value="THF_DH/CycHdrlase"/>
</dbReference>
<sequence>MDGRIVSARIREKVGQKVAGLTAANWPPRLVSIAVGAAEPAALYIRNQKRVADKLGIAFEDRHYPEGTTREEMLAAVQALNADPRVTGILIQRPVPGHIPMKELQAAVHPLKDVEGMHPASIGNIVYNDLILGPCTAVAAVEMLRATDLALEGLEVVVVGHSEIVGKPIAFLLMSEGATVTVCHHMTRDLSVHLRRADAVFVAVGKPGLIDGSMLKPGAAVIDIGINQIDDGAGGTRVVGDADYASCREVAGWLTPVPGGVGPVTVSILMRNVAKAAELQKRHYEKQYGTPTFVPDV</sequence>
<feature type="domain" description="Tetrahydrofolate dehydrogenase/cyclohydrolase NAD(P)-binding" evidence="14">
    <location>
        <begin position="134"/>
        <end position="280"/>
    </location>
</feature>
<proteinExistence type="inferred from homology"/>
<feature type="domain" description="Tetrahydrofolate dehydrogenase/cyclohydrolase catalytic" evidence="13">
    <location>
        <begin position="1"/>
        <end position="115"/>
    </location>
</feature>
<evidence type="ECO:0000256" key="10">
    <source>
        <dbReference type="ARBA" id="ARBA00023167"/>
    </source>
</evidence>
<dbReference type="CDD" id="cd01080">
    <property type="entry name" value="NAD_bind_m-THF_DH_Cyclohyd"/>
    <property type="match status" value="1"/>
</dbReference>
<comment type="similarity">
    <text evidence="12">Belongs to the tetrahydrofolate dehydrogenase/cyclohydrolase family.</text>
</comment>
<dbReference type="InterPro" id="IPR020631">
    <property type="entry name" value="THF_DH/CycHdrlase_NAD-bd_dom"/>
</dbReference>
<dbReference type="GO" id="GO:0035999">
    <property type="term" value="P:tetrahydrofolate interconversion"/>
    <property type="evidence" value="ECO:0007669"/>
    <property type="project" value="UniProtKB-UniRule"/>
</dbReference>
<dbReference type="EMBL" id="NRRE01000035">
    <property type="protein sequence ID" value="MBK1699329.1"/>
    <property type="molecule type" value="Genomic_DNA"/>
</dbReference>